<keyword evidence="5 8" id="KW-1133">Transmembrane helix</keyword>
<feature type="transmembrane region" description="Helical" evidence="8">
    <location>
        <begin position="58"/>
        <end position="82"/>
    </location>
</feature>
<name>A0A4U5WP46_STRLS</name>
<evidence type="ECO:0000256" key="4">
    <source>
        <dbReference type="ARBA" id="ARBA00022741"/>
    </source>
</evidence>
<evidence type="ECO:0000256" key="5">
    <source>
        <dbReference type="ARBA" id="ARBA00022989"/>
    </source>
</evidence>
<dbReference type="GO" id="GO:0005886">
    <property type="term" value="C:plasma membrane"/>
    <property type="evidence" value="ECO:0007669"/>
    <property type="project" value="UniProtKB-SubCell"/>
</dbReference>
<dbReference type="RefSeq" id="WP_137309847.1">
    <property type="nucleotide sequence ID" value="NZ_SZNQ01000001.1"/>
</dbReference>
<dbReference type="GO" id="GO:0051607">
    <property type="term" value="P:defense response to virus"/>
    <property type="evidence" value="ECO:0007669"/>
    <property type="project" value="UniProtKB-KW"/>
</dbReference>
<gene>
    <name evidence="10" type="ORF">E4U91_30855</name>
</gene>
<accession>A0A4U5WP46</accession>
<feature type="transmembrane region" description="Helical" evidence="8">
    <location>
        <begin position="137"/>
        <end position="158"/>
    </location>
</feature>
<evidence type="ECO:0000256" key="1">
    <source>
        <dbReference type="ARBA" id="ARBA00004236"/>
    </source>
</evidence>
<reference evidence="10 11" key="1">
    <citation type="submission" date="2019-04" db="EMBL/GenBank/DDBJ databases">
        <title>Streptomyces lasaliensis sp. nov., an Actinomycete isolated from soil which produces the polyether antibiotic lasalocid.</title>
        <authorList>
            <person name="Erwin G."/>
            <person name="Haber C."/>
        </authorList>
    </citation>
    <scope>NUCLEOTIDE SEQUENCE [LARGE SCALE GENOMIC DNA]</scope>
    <source>
        <strain evidence="10 11">X-537</strain>
    </source>
</reference>
<feature type="domain" description="Pycsar effector protein" evidence="9">
    <location>
        <begin position="16"/>
        <end position="154"/>
    </location>
</feature>
<evidence type="ECO:0000256" key="3">
    <source>
        <dbReference type="ARBA" id="ARBA00022692"/>
    </source>
</evidence>
<proteinExistence type="predicted"/>
<protein>
    <recommendedName>
        <fullName evidence="9">Pycsar effector protein domain-containing protein</fullName>
    </recommendedName>
</protein>
<dbReference type="EMBL" id="SZNQ01000001">
    <property type="protein sequence ID" value="TKT04014.1"/>
    <property type="molecule type" value="Genomic_DNA"/>
</dbReference>
<keyword evidence="11" id="KW-1185">Reference proteome</keyword>
<dbReference type="Proteomes" id="UP000305929">
    <property type="component" value="Unassembled WGS sequence"/>
</dbReference>
<comment type="caution">
    <text evidence="10">The sequence shown here is derived from an EMBL/GenBank/DDBJ whole genome shotgun (WGS) entry which is preliminary data.</text>
</comment>
<keyword evidence="3 8" id="KW-0812">Transmembrane</keyword>
<keyword evidence="4" id="KW-0547">Nucleotide-binding</keyword>
<evidence type="ECO:0000313" key="10">
    <source>
        <dbReference type="EMBL" id="TKT04014.1"/>
    </source>
</evidence>
<evidence type="ECO:0000256" key="7">
    <source>
        <dbReference type="ARBA" id="ARBA00023136"/>
    </source>
</evidence>
<dbReference type="InterPro" id="IPR043760">
    <property type="entry name" value="PycTM_dom"/>
</dbReference>
<dbReference type="Pfam" id="PF18967">
    <property type="entry name" value="PycTM"/>
    <property type="match status" value="1"/>
</dbReference>
<dbReference type="GO" id="GO:0000166">
    <property type="term" value="F:nucleotide binding"/>
    <property type="evidence" value="ECO:0007669"/>
    <property type="project" value="UniProtKB-KW"/>
</dbReference>
<organism evidence="10 11">
    <name type="scientific">Streptomyces lasalocidi</name>
    <name type="common">Streptomyces lasaliensis</name>
    <dbReference type="NCBI Taxonomy" id="324833"/>
    <lineage>
        <taxon>Bacteria</taxon>
        <taxon>Bacillati</taxon>
        <taxon>Actinomycetota</taxon>
        <taxon>Actinomycetes</taxon>
        <taxon>Kitasatosporales</taxon>
        <taxon>Streptomycetaceae</taxon>
        <taxon>Streptomyces</taxon>
    </lineage>
</organism>
<evidence type="ECO:0000256" key="2">
    <source>
        <dbReference type="ARBA" id="ARBA00022475"/>
    </source>
</evidence>
<keyword evidence="7 8" id="KW-0472">Membrane</keyword>
<comment type="subcellular location">
    <subcellularLocation>
        <location evidence="1">Cell membrane</location>
    </subcellularLocation>
</comment>
<evidence type="ECO:0000256" key="6">
    <source>
        <dbReference type="ARBA" id="ARBA00023118"/>
    </source>
</evidence>
<keyword evidence="6" id="KW-0051">Antiviral defense</keyword>
<dbReference type="OrthoDB" id="4237335at2"/>
<evidence type="ECO:0000259" key="9">
    <source>
        <dbReference type="Pfam" id="PF18967"/>
    </source>
</evidence>
<dbReference type="AlphaFoldDB" id="A0A4U5WP46"/>
<evidence type="ECO:0000313" key="11">
    <source>
        <dbReference type="Proteomes" id="UP000305929"/>
    </source>
</evidence>
<sequence length="159" mass="17102">MSQPQRGSSDLLSENLDYALRTAASELTRGETKASILLAINSVGLGFVAANLDSSQPMAVLVTGAVGAAFLLFATVTLLIAVRPNAADRAGTSWGWSRWTVMDRDELRAHLATEIRPETILFLSRVVSMKFQMLRRAVNFILIGICLVAAAGVLSLIIQ</sequence>
<keyword evidence="2" id="KW-1003">Cell membrane</keyword>
<evidence type="ECO:0000256" key="8">
    <source>
        <dbReference type="SAM" id="Phobius"/>
    </source>
</evidence>